<dbReference type="Pfam" id="PF02263">
    <property type="entry name" value="GBP"/>
    <property type="match status" value="1"/>
</dbReference>
<name>A0A0N4VI21_ENTVE</name>
<comment type="similarity">
    <text evidence="3">Belongs to the TRAFAC class dynamin-like GTPase superfamily. GB1/RHD3 GTPase family.</text>
</comment>
<dbReference type="GO" id="GO:0003924">
    <property type="term" value="F:GTPase activity"/>
    <property type="evidence" value="ECO:0007669"/>
    <property type="project" value="InterPro"/>
</dbReference>
<dbReference type="WBParaSite" id="EVEC_0001047201-mRNA-1">
    <property type="protein sequence ID" value="EVEC_0001047201-mRNA-1"/>
    <property type="gene ID" value="EVEC_0001047201"/>
</dbReference>
<evidence type="ECO:0000256" key="3">
    <source>
        <dbReference type="PROSITE-ProRule" id="PRU01052"/>
    </source>
</evidence>
<organism evidence="7">
    <name type="scientific">Enterobius vermicularis</name>
    <name type="common">Human pinworm</name>
    <dbReference type="NCBI Taxonomy" id="51028"/>
    <lineage>
        <taxon>Eukaryota</taxon>
        <taxon>Metazoa</taxon>
        <taxon>Ecdysozoa</taxon>
        <taxon>Nematoda</taxon>
        <taxon>Chromadorea</taxon>
        <taxon>Rhabditida</taxon>
        <taxon>Spirurina</taxon>
        <taxon>Oxyuridomorpha</taxon>
        <taxon>Oxyuroidea</taxon>
        <taxon>Oxyuridae</taxon>
        <taxon>Enterobius</taxon>
    </lineage>
</organism>
<reference evidence="5 6" key="2">
    <citation type="submission" date="2018-10" db="EMBL/GenBank/DDBJ databases">
        <authorList>
            <consortium name="Pathogen Informatics"/>
        </authorList>
    </citation>
    <scope>NUCLEOTIDE SEQUENCE [LARGE SCALE GENOMIC DNA]</scope>
</reference>
<evidence type="ECO:0000256" key="2">
    <source>
        <dbReference type="ARBA" id="ARBA00023134"/>
    </source>
</evidence>
<dbReference type="Proteomes" id="UP000274131">
    <property type="component" value="Unassembled WGS sequence"/>
</dbReference>
<dbReference type="EMBL" id="UXUI01010314">
    <property type="protein sequence ID" value="VDD95066.1"/>
    <property type="molecule type" value="Genomic_DNA"/>
</dbReference>
<feature type="domain" description="GB1/RHD3-type G" evidence="4">
    <location>
        <begin position="41"/>
        <end position="205"/>
    </location>
</feature>
<dbReference type="OrthoDB" id="7788754at2759"/>
<dbReference type="InterPro" id="IPR015894">
    <property type="entry name" value="Guanylate-bd_N"/>
</dbReference>
<dbReference type="PROSITE" id="PS51715">
    <property type="entry name" value="G_GB1_RHD3"/>
    <property type="match status" value="1"/>
</dbReference>
<evidence type="ECO:0000259" key="4">
    <source>
        <dbReference type="PROSITE" id="PS51715"/>
    </source>
</evidence>
<accession>A0A0N4VI21</accession>
<keyword evidence="1" id="KW-0547">Nucleotide-binding</keyword>
<gene>
    <name evidence="5" type="ORF">EVEC_LOCUS9817</name>
</gene>
<dbReference type="PANTHER" id="PTHR10751">
    <property type="entry name" value="GUANYLATE BINDING PROTEIN"/>
    <property type="match status" value="1"/>
</dbReference>
<evidence type="ECO:0000313" key="7">
    <source>
        <dbReference type="WBParaSite" id="EVEC_0001047201-mRNA-1"/>
    </source>
</evidence>
<dbReference type="AlphaFoldDB" id="A0A0N4VI21"/>
<evidence type="ECO:0000313" key="6">
    <source>
        <dbReference type="Proteomes" id="UP000274131"/>
    </source>
</evidence>
<reference evidence="7" key="1">
    <citation type="submission" date="2017-02" db="UniProtKB">
        <authorList>
            <consortium name="WormBaseParasite"/>
        </authorList>
    </citation>
    <scope>IDENTIFICATION</scope>
</reference>
<dbReference type="InterPro" id="IPR027417">
    <property type="entry name" value="P-loop_NTPase"/>
</dbReference>
<protein>
    <submittedName>
        <fullName evidence="7">GB1/RHD3-type G domain-containing protein</fullName>
    </submittedName>
</protein>
<keyword evidence="6" id="KW-1185">Reference proteome</keyword>
<sequence>MADCDEKKAHALNILKKSKGTSWEPDEEALKEILMSQEVKDKKVMLVSIAGPSRSGKSFLLNLLLEIACAVEQGFCRPEKTITLSTNSGFSWRGGSKKETSGINMWSKPFLLKNLDGEEIAVLFIDTEGFFDAKSTWEGCARIFALSNLISSVQVYNLRGAIQQDFLKHVEIFGQYGLHAIKEKKTKPFQNLLCLVRDWTFEFDHSYGFDGGESYLKEFTEFFSVDMIISKVEMITCIQKCTSLFNCNTVPPPKALFELIGEVFLEKIFQDCKETYKEDMNTFLKAREEARENATLEVLYNLRTIAVAQKSPVVELQELNDCARIRVLTKFQTCLGDRECEASETYRQRLVNFTEASTFLKESRKAKSVINNNVLKVQKLEVLLSESKECYSQQLKQHFLTVPCSAFLSAINSSQQQAKKIFFFEILRKLSQVLEKHGVQGISLNLDELYKQYKTGGSMTNEELKRLYEQSKVVALASLEAEIKKVAEGPSVKWISDLEEYIERKKRYKAAYGKEHVAQI</sequence>
<dbReference type="InterPro" id="IPR030386">
    <property type="entry name" value="G_GB1_RHD3_dom"/>
</dbReference>
<keyword evidence="2" id="KW-0342">GTP-binding</keyword>
<proteinExistence type="inferred from homology"/>
<dbReference type="GO" id="GO:0005525">
    <property type="term" value="F:GTP binding"/>
    <property type="evidence" value="ECO:0007669"/>
    <property type="project" value="UniProtKB-KW"/>
</dbReference>
<evidence type="ECO:0000256" key="1">
    <source>
        <dbReference type="ARBA" id="ARBA00022741"/>
    </source>
</evidence>
<dbReference type="Gene3D" id="3.40.50.300">
    <property type="entry name" value="P-loop containing nucleotide triphosphate hydrolases"/>
    <property type="match status" value="1"/>
</dbReference>
<evidence type="ECO:0000313" key="5">
    <source>
        <dbReference type="EMBL" id="VDD95066.1"/>
    </source>
</evidence>
<dbReference type="SUPFAM" id="SSF52540">
    <property type="entry name" value="P-loop containing nucleoside triphosphate hydrolases"/>
    <property type="match status" value="1"/>
</dbReference>